<dbReference type="AlphaFoldDB" id="A0A263HBG2"/>
<accession>A0A263HBG2</accession>
<keyword evidence="2" id="KW-0732">Signal</keyword>
<name>A0A263HBG2_9PAST</name>
<keyword evidence="1" id="KW-0812">Transmembrane</keyword>
<evidence type="ECO:0000313" key="6">
    <source>
        <dbReference type="Proteomes" id="UP000254507"/>
    </source>
</evidence>
<reference evidence="3 5" key="1">
    <citation type="submission" date="2017-07" db="EMBL/GenBank/DDBJ databases">
        <title>Virulence factors identified in Actinobacillus seminis.</title>
        <authorList>
            <person name="Negrete-Abascal E."/>
            <person name="Vaca-Pacheco S."/>
            <person name="Montes-Garcia F."/>
            <person name="Leyto-Gil A.M."/>
            <person name="Fragoso-Garcia E."/>
            <person name="Carvente-Garcia R."/>
            <person name="Perez-Agueros S."/>
            <person name="Castelan-Sanchez H.G."/>
            <person name="Garcia-Molina A."/>
            <person name="Villamar T.E."/>
            <person name="Vazquez-Cruz C."/>
        </authorList>
    </citation>
    <scope>NUCLEOTIDE SEQUENCE [LARGE SCALE GENOMIC DNA]</scope>
    <source>
        <strain evidence="3 5">ATCC 15768</strain>
    </source>
</reference>
<dbReference type="EMBL" id="UFSB01000001">
    <property type="protein sequence ID" value="SUU38396.1"/>
    <property type="molecule type" value="Genomic_DNA"/>
</dbReference>
<feature type="chain" id="PRO_5044571876" description="PEGA domain-containing protein" evidence="2">
    <location>
        <begin position="22"/>
        <end position="166"/>
    </location>
</feature>
<dbReference type="EMBL" id="NLFK01000008">
    <property type="protein sequence ID" value="OZN24461.1"/>
    <property type="molecule type" value="Genomic_DNA"/>
</dbReference>
<evidence type="ECO:0000313" key="4">
    <source>
        <dbReference type="EMBL" id="SUU38396.1"/>
    </source>
</evidence>
<protein>
    <recommendedName>
        <fullName evidence="7">PEGA domain-containing protein</fullName>
    </recommendedName>
</protein>
<evidence type="ECO:0000256" key="1">
    <source>
        <dbReference type="SAM" id="Phobius"/>
    </source>
</evidence>
<gene>
    <name evidence="3" type="ORF">CFY87_08285</name>
    <name evidence="4" type="ORF">NCTC10851_02073</name>
</gene>
<keyword evidence="1" id="KW-0472">Membrane</keyword>
<reference evidence="4 6" key="2">
    <citation type="submission" date="2018-06" db="EMBL/GenBank/DDBJ databases">
        <authorList>
            <consortium name="Pathogen Informatics"/>
            <person name="Doyle S."/>
        </authorList>
    </citation>
    <scope>NUCLEOTIDE SEQUENCE [LARGE SCALE GENOMIC DNA]</scope>
    <source>
        <strain evidence="4 6">NCTC10851</strain>
    </source>
</reference>
<dbReference type="Proteomes" id="UP000215738">
    <property type="component" value="Unassembled WGS sequence"/>
</dbReference>
<feature type="transmembrane region" description="Helical" evidence="1">
    <location>
        <begin position="99"/>
        <end position="117"/>
    </location>
</feature>
<evidence type="ECO:0000313" key="5">
    <source>
        <dbReference type="Proteomes" id="UP000215738"/>
    </source>
</evidence>
<organism evidence="4 6">
    <name type="scientific">Actinobacillus seminis</name>
    <dbReference type="NCBI Taxonomy" id="722"/>
    <lineage>
        <taxon>Bacteria</taxon>
        <taxon>Pseudomonadati</taxon>
        <taxon>Pseudomonadota</taxon>
        <taxon>Gammaproteobacteria</taxon>
        <taxon>Pasteurellales</taxon>
        <taxon>Pasteurellaceae</taxon>
        <taxon>Actinobacillus</taxon>
    </lineage>
</organism>
<dbReference type="PROSITE" id="PS51257">
    <property type="entry name" value="PROKAR_LIPOPROTEIN"/>
    <property type="match status" value="1"/>
</dbReference>
<dbReference type="RefSeq" id="WP_094946733.1">
    <property type="nucleotide sequence ID" value="NZ_NLFK01000008.1"/>
</dbReference>
<proteinExistence type="predicted"/>
<sequence length="166" mass="17828">MKKLGKLATLAVAVVMASGCATIVSESSYPVNITSIPSEVPFQITNRAGKVIVNGITPQRVVLKAGAGYFKGEKYQVTFTPKGKNAKSQTFELDTTLDGWYLGGNLIFGGLIGYLIVDPLTGAMYKLPEEFMVDLASGNTTTAGLHIISIEQLNDMQRSKLQPINL</sequence>
<evidence type="ECO:0000313" key="3">
    <source>
        <dbReference type="EMBL" id="OZN24461.1"/>
    </source>
</evidence>
<dbReference type="InParanoid" id="A0A263HBG2"/>
<keyword evidence="1" id="KW-1133">Transmembrane helix</keyword>
<evidence type="ECO:0000256" key="2">
    <source>
        <dbReference type="SAM" id="SignalP"/>
    </source>
</evidence>
<dbReference type="Proteomes" id="UP000254507">
    <property type="component" value="Unassembled WGS sequence"/>
</dbReference>
<feature type="signal peptide" evidence="2">
    <location>
        <begin position="1"/>
        <end position="21"/>
    </location>
</feature>
<keyword evidence="5" id="KW-1185">Reference proteome</keyword>
<dbReference type="OrthoDB" id="194242at2"/>
<evidence type="ECO:0008006" key="7">
    <source>
        <dbReference type="Google" id="ProtNLM"/>
    </source>
</evidence>